<dbReference type="Proteomes" id="UP000651010">
    <property type="component" value="Unassembled WGS sequence"/>
</dbReference>
<keyword evidence="1" id="KW-0812">Transmembrane</keyword>
<dbReference type="Pfam" id="PF07811">
    <property type="entry name" value="TadE"/>
    <property type="match status" value="1"/>
</dbReference>
<dbReference type="RefSeq" id="WP_192555665.1">
    <property type="nucleotide sequence ID" value="NZ_JACZZA010000005.1"/>
</dbReference>
<keyword evidence="1" id="KW-0472">Membrane</keyword>
<evidence type="ECO:0000313" key="4">
    <source>
        <dbReference type="Proteomes" id="UP000651010"/>
    </source>
</evidence>
<gene>
    <name evidence="3" type="ORF">IGX34_10475</name>
</gene>
<keyword evidence="4" id="KW-1185">Reference proteome</keyword>
<proteinExistence type="predicted"/>
<sequence>MQLPPLPHRHHHYRSRRRQHGVVAIEFALVFLLGVLPLLLITLSGVMIFAAQETLTLAAAEGARAALHYGSTAQRESNACNAAQESMGWLLNFSGQQPNCAAPPAPGGAFASIAVSAPTACPSTPAMQCITVVTSYNYNAKPFLPGTKTLYGWVLGAVMSSSATVQLDLTGD</sequence>
<protein>
    <submittedName>
        <fullName evidence="3">Pilus assembly protein</fullName>
    </submittedName>
</protein>
<reference evidence="3 4" key="1">
    <citation type="submission" date="2020-09" db="EMBL/GenBank/DDBJ databases">
        <title>Dyella sp. 7MK23 isolated from forest soil.</title>
        <authorList>
            <person name="Fu J."/>
        </authorList>
    </citation>
    <scope>NUCLEOTIDE SEQUENCE [LARGE SCALE GENOMIC DNA]</scope>
    <source>
        <strain evidence="3 4">7MK23</strain>
    </source>
</reference>
<dbReference type="EMBL" id="JACZZA010000005">
    <property type="protein sequence ID" value="MBE1160815.1"/>
    <property type="molecule type" value="Genomic_DNA"/>
</dbReference>
<dbReference type="InterPro" id="IPR012495">
    <property type="entry name" value="TadE-like_dom"/>
</dbReference>
<keyword evidence="1" id="KW-1133">Transmembrane helix</keyword>
<comment type="caution">
    <text evidence="3">The sequence shown here is derived from an EMBL/GenBank/DDBJ whole genome shotgun (WGS) entry which is preliminary data.</text>
</comment>
<name>A0ABR9G9W1_9GAMM</name>
<evidence type="ECO:0000313" key="3">
    <source>
        <dbReference type="EMBL" id="MBE1160815.1"/>
    </source>
</evidence>
<evidence type="ECO:0000259" key="2">
    <source>
        <dbReference type="Pfam" id="PF07811"/>
    </source>
</evidence>
<accession>A0ABR9G9W1</accession>
<feature type="domain" description="TadE-like" evidence="2">
    <location>
        <begin position="21"/>
        <end position="64"/>
    </location>
</feature>
<organism evidence="3 4">
    <name type="scientific">Dyella acidiphila</name>
    <dbReference type="NCBI Taxonomy" id="2775866"/>
    <lineage>
        <taxon>Bacteria</taxon>
        <taxon>Pseudomonadati</taxon>
        <taxon>Pseudomonadota</taxon>
        <taxon>Gammaproteobacteria</taxon>
        <taxon>Lysobacterales</taxon>
        <taxon>Rhodanobacteraceae</taxon>
        <taxon>Dyella</taxon>
    </lineage>
</organism>
<feature type="transmembrane region" description="Helical" evidence="1">
    <location>
        <begin position="21"/>
        <end position="50"/>
    </location>
</feature>
<evidence type="ECO:0000256" key="1">
    <source>
        <dbReference type="SAM" id="Phobius"/>
    </source>
</evidence>